<comment type="similarity">
    <text evidence="1">Belongs to the LysR transcriptional regulatory family.</text>
</comment>
<dbReference type="Pfam" id="PF03466">
    <property type="entry name" value="LysR_substrate"/>
    <property type="match status" value="1"/>
</dbReference>
<gene>
    <name evidence="6" type="ORF">MAE02_17410</name>
</gene>
<dbReference type="InterPro" id="IPR036390">
    <property type="entry name" value="WH_DNA-bd_sf"/>
</dbReference>
<evidence type="ECO:0000259" key="5">
    <source>
        <dbReference type="PROSITE" id="PS50931"/>
    </source>
</evidence>
<dbReference type="PANTHER" id="PTHR30427">
    <property type="entry name" value="TRANSCRIPTIONAL ACTIVATOR PROTEIN LYSR"/>
    <property type="match status" value="1"/>
</dbReference>
<dbReference type="SUPFAM" id="SSF53850">
    <property type="entry name" value="Periplasmic binding protein-like II"/>
    <property type="match status" value="1"/>
</dbReference>
<evidence type="ECO:0000256" key="1">
    <source>
        <dbReference type="ARBA" id="ARBA00009437"/>
    </source>
</evidence>
<dbReference type="InterPro" id="IPR005119">
    <property type="entry name" value="LysR_subst-bd"/>
</dbReference>
<dbReference type="InterPro" id="IPR036388">
    <property type="entry name" value="WH-like_DNA-bd_sf"/>
</dbReference>
<accession>A0A512BQ20</accession>
<dbReference type="AlphaFoldDB" id="A0A512BQ20"/>
<dbReference type="SUPFAM" id="SSF46785">
    <property type="entry name" value="Winged helix' DNA-binding domain"/>
    <property type="match status" value="1"/>
</dbReference>
<dbReference type="RefSeq" id="WP_114186332.1">
    <property type="nucleotide sequence ID" value="NZ_BJYU01000018.1"/>
</dbReference>
<dbReference type="Gene3D" id="3.40.190.290">
    <property type="match status" value="1"/>
</dbReference>
<dbReference type="Proteomes" id="UP000321085">
    <property type="component" value="Unassembled WGS sequence"/>
</dbReference>
<evidence type="ECO:0000256" key="3">
    <source>
        <dbReference type="ARBA" id="ARBA00023125"/>
    </source>
</evidence>
<proteinExistence type="inferred from homology"/>
<keyword evidence="7" id="KW-1185">Reference proteome</keyword>
<dbReference type="PANTHER" id="PTHR30427:SF1">
    <property type="entry name" value="TRANSCRIPTIONAL ACTIVATOR PROTEIN LYSR"/>
    <property type="match status" value="1"/>
</dbReference>
<keyword evidence="3" id="KW-0238">DNA-binding</keyword>
<keyword evidence="2" id="KW-0805">Transcription regulation</keyword>
<dbReference type="Pfam" id="PF00126">
    <property type="entry name" value="HTH_1"/>
    <property type="match status" value="1"/>
</dbReference>
<evidence type="ECO:0000256" key="2">
    <source>
        <dbReference type="ARBA" id="ARBA00023015"/>
    </source>
</evidence>
<dbReference type="EMBL" id="BJYU01000018">
    <property type="protein sequence ID" value="GEO14045.1"/>
    <property type="molecule type" value="Genomic_DNA"/>
</dbReference>
<comment type="caution">
    <text evidence="6">The sequence shown here is derived from an EMBL/GenBank/DDBJ whole genome shotgun (WGS) entry which is preliminary data.</text>
</comment>
<dbReference type="GO" id="GO:0010628">
    <property type="term" value="P:positive regulation of gene expression"/>
    <property type="evidence" value="ECO:0007669"/>
    <property type="project" value="TreeGrafter"/>
</dbReference>
<evidence type="ECO:0000256" key="4">
    <source>
        <dbReference type="ARBA" id="ARBA00023163"/>
    </source>
</evidence>
<dbReference type="GO" id="GO:0003700">
    <property type="term" value="F:DNA-binding transcription factor activity"/>
    <property type="evidence" value="ECO:0007669"/>
    <property type="project" value="InterPro"/>
</dbReference>
<dbReference type="InterPro" id="IPR000847">
    <property type="entry name" value="LysR_HTH_N"/>
</dbReference>
<evidence type="ECO:0000313" key="6">
    <source>
        <dbReference type="EMBL" id="GEO14045.1"/>
    </source>
</evidence>
<name>A0A512BQ20_9HYPH</name>
<keyword evidence="4" id="KW-0804">Transcription</keyword>
<dbReference type="OrthoDB" id="8479870at2"/>
<dbReference type="PRINTS" id="PR00039">
    <property type="entry name" value="HTHLYSR"/>
</dbReference>
<sequence>MNPNYFAAFRAVMLTGTVSGAAEILGRSQPAVSRLLDKLEYELGISLFERRKGLVTPTPQAHELLTEIERAYVSLESLRTFALQLAKGGGSHISLAALPALGLDFMPRVLSQFHVHRPETKVSLSVRTSSKIEEFAAAQQIDFGIAEMPFRRSGFKIEVFSTAPYVAAVPANHPLADRSSISLEDLSRTPMILYSSFAPARHLLDQATQSSGIETEAIFETNLSAPAYAMVKHGLGIAILDPFTAILQRCDEVKLLPFTPTIPFKVALLRPETRPLTSAAEALFATMADMKTIVLEKLPS</sequence>
<organism evidence="6 7">
    <name type="scientific">Microvirga aerophila</name>
    <dbReference type="NCBI Taxonomy" id="670291"/>
    <lineage>
        <taxon>Bacteria</taxon>
        <taxon>Pseudomonadati</taxon>
        <taxon>Pseudomonadota</taxon>
        <taxon>Alphaproteobacteria</taxon>
        <taxon>Hyphomicrobiales</taxon>
        <taxon>Methylobacteriaceae</taxon>
        <taxon>Microvirga</taxon>
    </lineage>
</organism>
<feature type="domain" description="HTH lysR-type" evidence="5">
    <location>
        <begin position="1"/>
        <end position="58"/>
    </location>
</feature>
<dbReference type="PROSITE" id="PS50931">
    <property type="entry name" value="HTH_LYSR"/>
    <property type="match status" value="1"/>
</dbReference>
<dbReference type="Gene3D" id="1.10.10.10">
    <property type="entry name" value="Winged helix-like DNA-binding domain superfamily/Winged helix DNA-binding domain"/>
    <property type="match status" value="1"/>
</dbReference>
<evidence type="ECO:0000313" key="7">
    <source>
        <dbReference type="Proteomes" id="UP000321085"/>
    </source>
</evidence>
<protein>
    <submittedName>
        <fullName evidence="6">LysR family transcriptional regulator</fullName>
    </submittedName>
</protein>
<reference evidence="6 7" key="1">
    <citation type="submission" date="2019-07" db="EMBL/GenBank/DDBJ databases">
        <title>Whole genome shotgun sequence of Microvirga aerophila NBRC 106136.</title>
        <authorList>
            <person name="Hosoyama A."/>
            <person name="Uohara A."/>
            <person name="Ohji S."/>
            <person name="Ichikawa N."/>
        </authorList>
    </citation>
    <scope>NUCLEOTIDE SEQUENCE [LARGE SCALE GENOMIC DNA]</scope>
    <source>
        <strain evidence="6 7">NBRC 106136</strain>
    </source>
</reference>
<dbReference type="GO" id="GO:0043565">
    <property type="term" value="F:sequence-specific DNA binding"/>
    <property type="evidence" value="ECO:0007669"/>
    <property type="project" value="TreeGrafter"/>
</dbReference>